<comment type="subcellular location">
    <subcellularLocation>
        <location evidence="1">Membrane</location>
        <topology evidence="1">Multi-pass membrane protein</topology>
    </subcellularLocation>
</comment>
<dbReference type="PANTHER" id="PTHR43243">
    <property type="entry name" value="INNER MEMBRANE TRANSPORTER YGJI-RELATED"/>
    <property type="match status" value="1"/>
</dbReference>
<feature type="transmembrane region" description="Helical" evidence="6">
    <location>
        <begin position="276"/>
        <end position="294"/>
    </location>
</feature>
<feature type="transmembrane region" description="Helical" evidence="6">
    <location>
        <begin position="338"/>
        <end position="358"/>
    </location>
</feature>
<proteinExistence type="predicted"/>
<feature type="compositionally biased region" description="Low complexity" evidence="5">
    <location>
        <begin position="26"/>
        <end position="35"/>
    </location>
</feature>
<dbReference type="AlphaFoldDB" id="A0ABD3MNQ2"/>
<feature type="transmembrane region" description="Helical" evidence="6">
    <location>
        <begin position="423"/>
        <end position="444"/>
    </location>
</feature>
<feature type="region of interest" description="Disordered" evidence="5">
    <location>
        <begin position="1"/>
        <end position="54"/>
    </location>
</feature>
<comment type="caution">
    <text evidence="8">The sequence shown here is derived from an EMBL/GenBank/DDBJ whole genome shotgun (WGS) entry which is preliminary data.</text>
</comment>
<accession>A0ABD3MNQ2</accession>
<feature type="transmembrane region" description="Helical" evidence="6">
    <location>
        <begin position="555"/>
        <end position="575"/>
    </location>
</feature>
<dbReference type="InterPro" id="IPR002293">
    <property type="entry name" value="AA/rel_permease1"/>
</dbReference>
<protein>
    <recommendedName>
        <fullName evidence="7">Cationic amino acid transporter C-terminal domain-containing protein</fullName>
    </recommendedName>
</protein>
<feature type="transmembrane region" description="Helical" evidence="6">
    <location>
        <begin position="638"/>
        <end position="658"/>
    </location>
</feature>
<feature type="transmembrane region" description="Helical" evidence="6">
    <location>
        <begin position="499"/>
        <end position="518"/>
    </location>
</feature>
<name>A0ABD3MNQ2_9STRA</name>
<evidence type="ECO:0000313" key="8">
    <source>
        <dbReference type="EMBL" id="KAL3764471.1"/>
    </source>
</evidence>
<dbReference type="Pfam" id="PF13906">
    <property type="entry name" value="AA_permease_C"/>
    <property type="match status" value="1"/>
</dbReference>
<feature type="transmembrane region" description="Helical" evidence="6">
    <location>
        <begin position="476"/>
        <end position="493"/>
    </location>
</feature>
<keyword evidence="3 6" id="KW-1133">Transmembrane helix</keyword>
<reference evidence="8 9" key="1">
    <citation type="submission" date="2024-10" db="EMBL/GenBank/DDBJ databases">
        <title>Updated reference genomes for cyclostephanoid diatoms.</title>
        <authorList>
            <person name="Roberts W.R."/>
            <person name="Alverson A.J."/>
        </authorList>
    </citation>
    <scope>NUCLEOTIDE SEQUENCE [LARGE SCALE GENOMIC DNA]</scope>
    <source>
        <strain evidence="8 9">AJA276-08</strain>
    </source>
</reference>
<keyword evidence="2 6" id="KW-0812">Transmembrane</keyword>
<feature type="transmembrane region" description="Helical" evidence="6">
    <location>
        <begin position="135"/>
        <end position="159"/>
    </location>
</feature>
<keyword evidence="9" id="KW-1185">Reference proteome</keyword>
<feature type="domain" description="Cationic amino acid transporter C-terminal" evidence="7">
    <location>
        <begin position="609"/>
        <end position="656"/>
    </location>
</feature>
<feature type="transmembrane region" description="Helical" evidence="6">
    <location>
        <begin position="211"/>
        <end position="230"/>
    </location>
</feature>
<evidence type="ECO:0000313" key="9">
    <source>
        <dbReference type="Proteomes" id="UP001530315"/>
    </source>
</evidence>
<feature type="transmembrane region" description="Helical" evidence="6">
    <location>
        <begin position="171"/>
        <end position="190"/>
    </location>
</feature>
<keyword evidence="4 6" id="KW-0472">Membrane</keyword>
<evidence type="ECO:0000256" key="5">
    <source>
        <dbReference type="SAM" id="MobiDB-lite"/>
    </source>
</evidence>
<evidence type="ECO:0000259" key="7">
    <source>
        <dbReference type="Pfam" id="PF13906"/>
    </source>
</evidence>
<feature type="transmembrane region" description="Helical" evidence="6">
    <location>
        <begin position="379"/>
        <end position="403"/>
    </location>
</feature>
<dbReference type="EMBL" id="JALLAZ020001773">
    <property type="protein sequence ID" value="KAL3764471.1"/>
    <property type="molecule type" value="Genomic_DNA"/>
</dbReference>
<organism evidence="8 9">
    <name type="scientific">Stephanodiscus triporus</name>
    <dbReference type="NCBI Taxonomy" id="2934178"/>
    <lineage>
        <taxon>Eukaryota</taxon>
        <taxon>Sar</taxon>
        <taxon>Stramenopiles</taxon>
        <taxon>Ochrophyta</taxon>
        <taxon>Bacillariophyta</taxon>
        <taxon>Coscinodiscophyceae</taxon>
        <taxon>Thalassiosirophycidae</taxon>
        <taxon>Stephanodiscales</taxon>
        <taxon>Stephanodiscaceae</taxon>
        <taxon>Stephanodiscus</taxon>
    </lineage>
</organism>
<sequence>MRSASVTFGRSSSSFVRDDDDGGGSSPPSSSSSPRPFKPLSRAQSNPFLRKPLGMSSESLPLLHRMSSERDVGLGGRAAHSSSVVRTASGSSSIASEWGVVGGGGSLLPPGTTVTTPLRRPPVPTHGHVERHLALLDLVAVGVGGTLGTGFFLLCGLLTSTYAGPSSTLCWLLSAVPALLSGFCFAELAGQIPAAGSTYAYVYASMGELPAVVAAGCLSLEYLVSASAIARGWGDKMVVWALAPRSPVGPDGNFEGDDGSYFYGDRWVERILCPGWNFNPLAFLLAASASMLLLNGAKESKAVTNYVTAFMVISVVAISAMGLGLLEVRNLSPFLPPALGINGFFAGGTVSFMGYLGFDEVSCFTAEAIEPQRNMPRAIMYTIGILTACYMAGTFALSGMLPYDRISPVGGFPDAFEARDVDWASTAASVGELVFLPLAVLVALMAQPRLTFALACDGLMPPWFGIVDDTGNMRNGTLFAGVLMTLIASFVRLQYLNDFISAGVLVAFSMTNSSLVLLRHESPDDDPGLLERLLACFNATSFFSGLLLTRACASTIGSVLTGMCCLMALSTCVLIKRRCPAAPYFGGKTRRATTQHMTVGVVSVEEEYFRAPLVPFLPLLGIAVNWYLVAQLPWTDLAFLILFLSLAVAFYFSFGYYFSVGNNGGWDAYESCGLSIHTKPAWADDDDGETIVEDDAECDRSDDDDLVQGLPIEDDGDLPIDDGNSIEVLNHNFEVSYTE</sequence>
<feature type="transmembrane region" description="Helical" evidence="6">
    <location>
        <begin position="613"/>
        <end position="632"/>
    </location>
</feature>
<dbReference type="Gene3D" id="1.20.1740.10">
    <property type="entry name" value="Amino acid/polyamine transporter I"/>
    <property type="match status" value="1"/>
</dbReference>
<dbReference type="Proteomes" id="UP001530315">
    <property type="component" value="Unassembled WGS sequence"/>
</dbReference>
<dbReference type="GO" id="GO:0016020">
    <property type="term" value="C:membrane"/>
    <property type="evidence" value="ECO:0007669"/>
    <property type="project" value="UniProtKB-SubCell"/>
</dbReference>
<evidence type="ECO:0000256" key="2">
    <source>
        <dbReference type="ARBA" id="ARBA00022692"/>
    </source>
</evidence>
<evidence type="ECO:0000256" key="3">
    <source>
        <dbReference type="ARBA" id="ARBA00022989"/>
    </source>
</evidence>
<dbReference type="Pfam" id="PF13520">
    <property type="entry name" value="AA_permease_2"/>
    <property type="match status" value="1"/>
</dbReference>
<evidence type="ECO:0000256" key="4">
    <source>
        <dbReference type="ARBA" id="ARBA00023136"/>
    </source>
</evidence>
<feature type="transmembrane region" description="Helical" evidence="6">
    <location>
        <begin position="306"/>
        <end position="326"/>
    </location>
</feature>
<dbReference type="PANTHER" id="PTHR43243:SF82">
    <property type="entry name" value="CATIONIC AMINO ACID TRANSPORTER C-TERMINAL DOMAIN-CONTAINING PROTEIN"/>
    <property type="match status" value="1"/>
</dbReference>
<evidence type="ECO:0000256" key="6">
    <source>
        <dbReference type="SAM" id="Phobius"/>
    </source>
</evidence>
<dbReference type="InterPro" id="IPR029485">
    <property type="entry name" value="CAT_C"/>
</dbReference>
<gene>
    <name evidence="8" type="ORF">ACHAW5_000135</name>
</gene>
<evidence type="ECO:0000256" key="1">
    <source>
        <dbReference type="ARBA" id="ARBA00004141"/>
    </source>
</evidence>